<feature type="compositionally biased region" description="Acidic residues" evidence="1">
    <location>
        <begin position="489"/>
        <end position="498"/>
    </location>
</feature>
<feature type="compositionally biased region" description="Basic and acidic residues" evidence="1">
    <location>
        <begin position="474"/>
        <end position="484"/>
    </location>
</feature>
<feature type="region of interest" description="Disordered" evidence="1">
    <location>
        <begin position="533"/>
        <end position="578"/>
    </location>
</feature>
<reference evidence="3" key="1">
    <citation type="submission" date="2017-02" db="UniProtKB">
        <authorList>
            <consortium name="WormBaseParasite"/>
        </authorList>
    </citation>
    <scope>IDENTIFICATION</scope>
</reference>
<evidence type="ECO:0000313" key="3">
    <source>
        <dbReference type="WBParaSite" id="SMUV_0000582601-mRNA-1"/>
    </source>
</evidence>
<dbReference type="AlphaFoldDB" id="A0A0N5AML4"/>
<feature type="compositionally biased region" description="Low complexity" evidence="1">
    <location>
        <begin position="674"/>
        <end position="686"/>
    </location>
</feature>
<evidence type="ECO:0000256" key="1">
    <source>
        <dbReference type="SAM" id="MobiDB-lite"/>
    </source>
</evidence>
<protein>
    <submittedName>
        <fullName evidence="3">Reverse transcriptase domain-containing protein</fullName>
    </submittedName>
</protein>
<feature type="region of interest" description="Disordered" evidence="1">
    <location>
        <begin position="626"/>
        <end position="686"/>
    </location>
</feature>
<feature type="compositionally biased region" description="Basic and acidic residues" evidence="1">
    <location>
        <begin position="659"/>
        <end position="671"/>
    </location>
</feature>
<name>A0A0N5AML4_9BILA</name>
<dbReference type="WBParaSite" id="SMUV_0000582601-mRNA-1">
    <property type="protein sequence ID" value="SMUV_0000582601-mRNA-1"/>
    <property type="gene ID" value="SMUV_0000582601"/>
</dbReference>
<feature type="compositionally biased region" description="Acidic residues" evidence="1">
    <location>
        <begin position="641"/>
        <end position="654"/>
    </location>
</feature>
<feature type="region of interest" description="Disordered" evidence="1">
    <location>
        <begin position="474"/>
        <end position="510"/>
    </location>
</feature>
<feature type="compositionally biased region" description="Polar residues" evidence="1">
    <location>
        <begin position="930"/>
        <end position="939"/>
    </location>
</feature>
<feature type="compositionally biased region" description="Basic and acidic residues" evidence="1">
    <location>
        <begin position="900"/>
        <end position="915"/>
    </location>
</feature>
<feature type="compositionally biased region" description="Polar residues" evidence="1">
    <location>
        <begin position="271"/>
        <end position="289"/>
    </location>
</feature>
<sequence length="996" mass="114320">MLQNPFFTYYPQSAFSYYAQRPYNYQPLRSFNYRNPLSYTYRILNLHPQQPYNYQNLPQYTPFDSSNFFYYNQNYQPYLPFLNQLYPTKKSIEKKSNQTINNKPPTIVKKENKKKPRNIYRSPPNKPCSRQLHLEEAERGKKKLSCKGFLCVPWTPHSLRNHTTLKTDRVNHTSFTDLSTIENLETTIDVSSKPERTTKSYEQSSAPTVTEIPILTESSFQTTFSSTRPLTQQPSTTTPRATTLSTSAPNVHHNPKSIKGYERKRSPFHATPTTPTTVQKNKTHPSLNTNMKQSTISYMKDTAVTKQKALKNINGSNEEKIGANTTAFSKAANFDIISTTKTFLYQQEADTNNITAILRETAELAANVDDIQKQKVATLPRNLTWTLVKTIIKALSKISDILDTAEQLEMINSSKTSPLLTDLLTTKATGELLNITEAYDKLNHSTKTMLKEISKTATSESKKISPAYNRLLEMKENNTKKQEEISNFEVDDDLQSDESEYRRRLRPKQEEELSYMEKIKKLKRDFDKNKRFSADFNYDDDDEGPEPPYPASAEVEPHSDDESENTKPKNENNKEPKAVSCRNSLFCKHFENYPKTFQKNDIVPNKYPYITEEVVRRVYWPKIPESLVDQPSNKNKKEPTLDEDEKSNDDDDEAQSPARTERSKGDPEKLKSAVTSNQNKTSKTTKVSYKINDLDSSFSGKNIIRNNAGVKPTTYISSTPKTTLAKCYRADKNPRSSETGEIFKPKHRNDNINNKKFNMPHQIMEKKPLIDSKNYNKNTNNLIFPEMPLQTINGTSESDLKELQKKVIEESQKKTATLYEKAVDLIKSSSPSNNYTKSQMLQNNVYTSNSTDHGYDSKQKSERQWKIISNENKNQKKVEKLKEQRTSNSSESSEGPVSQEKFKKSPKVLEPERRPAVNNQKARVEKLHNDTTATKLDNSLSKEKQLLTSTTQDPESFEDKSFKNSSISNNRSRQTQDTIQSTNKKNVTSELNKKVS</sequence>
<feature type="compositionally biased region" description="Low complexity" evidence="1">
    <location>
        <begin position="222"/>
        <end position="249"/>
    </location>
</feature>
<feature type="compositionally biased region" description="Basic and acidic residues" evidence="1">
    <location>
        <begin position="499"/>
        <end position="510"/>
    </location>
</feature>
<feature type="compositionally biased region" description="Low complexity" evidence="1">
    <location>
        <begin position="887"/>
        <end position="899"/>
    </location>
</feature>
<feature type="region of interest" description="Disordered" evidence="1">
    <location>
        <begin position="93"/>
        <end position="128"/>
    </location>
</feature>
<feature type="compositionally biased region" description="Basic and acidic residues" evidence="1">
    <location>
        <begin position="873"/>
        <end position="885"/>
    </location>
</feature>
<keyword evidence="2" id="KW-1185">Reference proteome</keyword>
<feature type="region of interest" description="Disordered" evidence="1">
    <location>
        <begin position="867"/>
        <end position="996"/>
    </location>
</feature>
<feature type="compositionally biased region" description="Polar residues" evidence="1">
    <location>
        <begin position="963"/>
        <end position="990"/>
    </location>
</feature>
<feature type="region of interest" description="Disordered" evidence="1">
    <location>
        <begin position="222"/>
        <end position="289"/>
    </location>
</feature>
<feature type="region of interest" description="Disordered" evidence="1">
    <location>
        <begin position="732"/>
        <end position="755"/>
    </location>
</feature>
<proteinExistence type="predicted"/>
<evidence type="ECO:0000313" key="2">
    <source>
        <dbReference type="Proteomes" id="UP000046393"/>
    </source>
</evidence>
<feature type="compositionally biased region" description="Basic and acidic residues" evidence="1">
    <location>
        <begin position="741"/>
        <end position="750"/>
    </location>
</feature>
<accession>A0A0N5AML4</accession>
<dbReference type="Proteomes" id="UP000046393">
    <property type="component" value="Unplaced"/>
</dbReference>
<organism evidence="2 3">
    <name type="scientific">Syphacia muris</name>
    <dbReference type="NCBI Taxonomy" id="451379"/>
    <lineage>
        <taxon>Eukaryota</taxon>
        <taxon>Metazoa</taxon>
        <taxon>Ecdysozoa</taxon>
        <taxon>Nematoda</taxon>
        <taxon>Chromadorea</taxon>
        <taxon>Rhabditida</taxon>
        <taxon>Spirurina</taxon>
        <taxon>Oxyuridomorpha</taxon>
        <taxon>Oxyuroidea</taxon>
        <taxon>Oxyuridae</taxon>
        <taxon>Syphacia</taxon>
    </lineage>
</organism>
<feature type="compositionally biased region" description="Basic and acidic residues" evidence="1">
    <location>
        <begin position="555"/>
        <end position="577"/>
    </location>
</feature>